<dbReference type="AlphaFoldDB" id="A0A1S4AM45"/>
<dbReference type="OrthoDB" id="8048545at2759"/>
<protein>
    <recommendedName>
        <fullName evidence="2">Reverse transcriptase Ty1/copia-type domain-containing protein</fullName>
    </recommendedName>
</protein>
<evidence type="ECO:0000313" key="3">
    <source>
        <dbReference type="RefSeq" id="XP_016477797.1"/>
    </source>
</evidence>
<evidence type="ECO:0000256" key="1">
    <source>
        <dbReference type="SAM" id="MobiDB-lite"/>
    </source>
</evidence>
<feature type="domain" description="Reverse transcriptase Ty1/copia-type" evidence="2">
    <location>
        <begin position="1"/>
        <end position="72"/>
    </location>
</feature>
<organism evidence="3">
    <name type="scientific">Nicotiana tabacum</name>
    <name type="common">Common tobacco</name>
    <dbReference type="NCBI Taxonomy" id="4097"/>
    <lineage>
        <taxon>Eukaryota</taxon>
        <taxon>Viridiplantae</taxon>
        <taxon>Streptophyta</taxon>
        <taxon>Embryophyta</taxon>
        <taxon>Tracheophyta</taxon>
        <taxon>Spermatophyta</taxon>
        <taxon>Magnoliopsida</taxon>
        <taxon>eudicotyledons</taxon>
        <taxon>Gunneridae</taxon>
        <taxon>Pentapetalae</taxon>
        <taxon>asterids</taxon>
        <taxon>lamiids</taxon>
        <taxon>Solanales</taxon>
        <taxon>Solanaceae</taxon>
        <taxon>Nicotianoideae</taxon>
        <taxon>Nicotianeae</taxon>
        <taxon>Nicotiana</taxon>
    </lineage>
</organism>
<dbReference type="PaxDb" id="4097-A0A1S4AM45"/>
<feature type="compositionally biased region" description="Basic residues" evidence="1">
    <location>
        <begin position="135"/>
        <end position="146"/>
    </location>
</feature>
<accession>A0A1S4AM45</accession>
<reference evidence="3" key="1">
    <citation type="submission" date="2025-08" db="UniProtKB">
        <authorList>
            <consortium name="RefSeq"/>
        </authorList>
    </citation>
    <scope>IDENTIFICATION</scope>
</reference>
<dbReference type="Pfam" id="PF07727">
    <property type="entry name" value="RVT_2"/>
    <property type="match status" value="1"/>
</dbReference>
<evidence type="ECO:0000259" key="2">
    <source>
        <dbReference type="Pfam" id="PF07727"/>
    </source>
</evidence>
<feature type="region of interest" description="Disordered" evidence="1">
    <location>
        <begin position="124"/>
        <end position="154"/>
    </location>
</feature>
<dbReference type="RefSeq" id="XP_016477797.1">
    <property type="nucleotide sequence ID" value="XM_016622311.1"/>
</dbReference>
<dbReference type="KEGG" id="nta:107799223"/>
<feature type="region of interest" description="Disordered" evidence="1">
    <location>
        <begin position="64"/>
        <end position="85"/>
    </location>
</feature>
<proteinExistence type="predicted"/>
<dbReference type="InterPro" id="IPR013103">
    <property type="entry name" value="RVT_2"/>
</dbReference>
<name>A0A1S4AM45_TOBAC</name>
<gene>
    <name evidence="3" type="primary">LOC107799223</name>
</gene>
<sequence length="172" mass="19806">MNVKNAFLNGYLKEEVLAKQPPIFESKECPDHVYKLDEALYGFKYAPRAWYEKLSKFLLDHATRKTPPTRGRATRSQRKQSEANLEKALVESKRKVAEKGKNKVGEPVKNINIKEIDPVLHDEGEAEEVEVVTPKTKKRKTSKKKSSANLLIQNHIPWQREPLLQGNQEKCK</sequence>